<keyword evidence="2" id="KW-1185">Reference proteome</keyword>
<dbReference type="Proteomes" id="UP001140096">
    <property type="component" value="Unassembled WGS sequence"/>
</dbReference>
<evidence type="ECO:0000313" key="1">
    <source>
        <dbReference type="EMBL" id="KAJ2813503.1"/>
    </source>
</evidence>
<comment type="caution">
    <text evidence="1">The sequence shown here is derived from an EMBL/GenBank/DDBJ whole genome shotgun (WGS) entry which is preliminary data.</text>
</comment>
<accession>A0ACC1LQY4</accession>
<name>A0ACC1LQY4_9FUNG</name>
<protein>
    <submittedName>
        <fullName evidence="1">Uncharacterized protein</fullName>
    </submittedName>
</protein>
<proteinExistence type="predicted"/>
<organism evidence="1 2">
    <name type="scientific">Coemansia furcata</name>
    <dbReference type="NCBI Taxonomy" id="417177"/>
    <lineage>
        <taxon>Eukaryota</taxon>
        <taxon>Fungi</taxon>
        <taxon>Fungi incertae sedis</taxon>
        <taxon>Zoopagomycota</taxon>
        <taxon>Kickxellomycotina</taxon>
        <taxon>Kickxellomycetes</taxon>
        <taxon>Kickxellales</taxon>
        <taxon>Kickxellaceae</taxon>
        <taxon>Coemansia</taxon>
    </lineage>
</organism>
<dbReference type="EMBL" id="JANBUP010000049">
    <property type="protein sequence ID" value="KAJ2813503.1"/>
    <property type="molecule type" value="Genomic_DNA"/>
</dbReference>
<reference evidence="1" key="1">
    <citation type="submission" date="2022-07" db="EMBL/GenBank/DDBJ databases">
        <title>Phylogenomic reconstructions and comparative analyses of Kickxellomycotina fungi.</title>
        <authorList>
            <person name="Reynolds N.K."/>
            <person name="Stajich J.E."/>
            <person name="Barry K."/>
            <person name="Grigoriev I.V."/>
            <person name="Crous P."/>
            <person name="Smith M.E."/>
        </authorList>
    </citation>
    <scope>NUCLEOTIDE SEQUENCE</scope>
    <source>
        <strain evidence="1">CBS 102833</strain>
    </source>
</reference>
<gene>
    <name evidence="1" type="ORF">H4S07_000637</name>
</gene>
<sequence>MTVNALSARTPVVKVAIGLVCGLLVLLSLQYLSDSSSFSIIQEPVSEIKYIHALGYDYQPQPKDKPHWIPKLISNGKSNWTTSELDSFSDESRKVLMSNKDVLPQTLDPDSDSILILTPMKNSAGYITKYFELVERLEYPRDKISLAFLVSDSTDDTQHLLIKMQKKYQEEGPKEMQFKRFNIFQQDFFYALPHDQRHSPDKQRERRIVMARARNYLWTRALEDEQWVVWIDGDLASYPSTIVRDLMAYDKDVIVPNCMFPNQNGNPPYRVYDFNAWQETPESLAMIEKLKDDDFLVEGYDSLKTYRKHLDDFGEKDILVPLDGVGGTFTLVKAHVHRSGVGFPAWLFQHQVETEGFAKLAKVHGFGVYGLPHYNVHHTG</sequence>
<evidence type="ECO:0000313" key="2">
    <source>
        <dbReference type="Proteomes" id="UP001140096"/>
    </source>
</evidence>